<feature type="transmembrane region" description="Helical" evidence="1">
    <location>
        <begin position="87"/>
        <end position="113"/>
    </location>
</feature>
<evidence type="ECO:0000313" key="2">
    <source>
        <dbReference type="EMBL" id="BBK84745.1"/>
    </source>
</evidence>
<protein>
    <submittedName>
        <fullName evidence="2">Uncharacterized protein</fullName>
    </submittedName>
</protein>
<evidence type="ECO:0000313" key="3">
    <source>
        <dbReference type="Proteomes" id="UP000318594"/>
    </source>
</evidence>
<reference evidence="2 3" key="1">
    <citation type="submission" date="2019-06" db="EMBL/GenBank/DDBJ databases">
        <title>Complete genome sequence of Cutibacterium acnes subsp. acnes NBRC 107605.</title>
        <authorList>
            <person name="Miura T."/>
            <person name="Furukawa M."/>
            <person name="Shimamura M."/>
            <person name="Ohyama Y."/>
            <person name="Yamazoe A."/>
            <person name="Kawasaki H."/>
        </authorList>
    </citation>
    <scope>NUCLEOTIDE SEQUENCE [LARGE SCALE GENOMIC DNA]</scope>
    <source>
        <strain evidence="2 3">NBRC 107605</strain>
    </source>
</reference>
<organism evidence="2 3">
    <name type="scientific">Cutibacterium acnes subsp. acnes</name>
    <dbReference type="NCBI Taxonomy" id="1734925"/>
    <lineage>
        <taxon>Bacteria</taxon>
        <taxon>Bacillati</taxon>
        <taxon>Actinomycetota</taxon>
        <taxon>Actinomycetes</taxon>
        <taxon>Propionibacteriales</taxon>
        <taxon>Propionibacteriaceae</taxon>
        <taxon>Cutibacterium</taxon>
    </lineage>
</organism>
<name>A0ABM7GZP9_CUTAC</name>
<keyword evidence="1" id="KW-0812">Transmembrane</keyword>
<keyword evidence="1" id="KW-1133">Transmembrane helix</keyword>
<accession>A0ABM7GZP9</accession>
<keyword evidence="3" id="KW-1185">Reference proteome</keyword>
<dbReference type="Proteomes" id="UP000318594">
    <property type="component" value="Chromosome"/>
</dbReference>
<dbReference type="EMBL" id="AP019723">
    <property type="protein sequence ID" value="BBK84745.1"/>
    <property type="molecule type" value="Genomic_DNA"/>
</dbReference>
<proteinExistence type="predicted"/>
<keyword evidence="1" id="KW-0472">Membrane</keyword>
<sequence>MTLNDVSGVGWDTTQLSTHRCRKSFLIEVQWSHRFTGCGRFGGLDGSVIDRAIIAMAVAAPILPNVTATVVLILVVPPIPTKISTTLIVSTRVTVITPTTVCVTFALWFTIIVPATPAIAPWLAVISPATPAVSPATLMVTTTVTGLRGPTAASARLTGPSVAARASTASARSTIIRGGRICHADILPHRWASWRTDRDTPDA</sequence>
<feature type="transmembrane region" description="Helical" evidence="1">
    <location>
        <begin position="119"/>
        <end position="140"/>
    </location>
</feature>
<feature type="transmembrane region" description="Helical" evidence="1">
    <location>
        <begin position="52"/>
        <end position="75"/>
    </location>
</feature>
<evidence type="ECO:0000256" key="1">
    <source>
        <dbReference type="SAM" id="Phobius"/>
    </source>
</evidence>
<gene>
    <name evidence="2" type="ORF">CacPP4_13600</name>
</gene>